<sequence length="53" mass="5856">MKQHLKKAQQSLENKLNHLSEGGTISLTLDEAAVYGVDQSDFLPAEEEVDDGR</sequence>
<gene>
    <name evidence="1" type="ORF">SAMN05421813_10346</name>
</gene>
<name>A0A1G9NHY7_9SPHI</name>
<reference evidence="2" key="1">
    <citation type="submission" date="2016-10" db="EMBL/GenBank/DDBJ databases">
        <authorList>
            <person name="Varghese N."/>
            <person name="Submissions S."/>
        </authorList>
    </citation>
    <scope>NUCLEOTIDE SEQUENCE [LARGE SCALE GENOMIC DNA]</scope>
    <source>
        <strain evidence="2">DSM 24536</strain>
    </source>
</reference>
<organism evidence="1 2">
    <name type="scientific">Daejeonella rubra</name>
    <dbReference type="NCBI Taxonomy" id="990371"/>
    <lineage>
        <taxon>Bacteria</taxon>
        <taxon>Pseudomonadati</taxon>
        <taxon>Bacteroidota</taxon>
        <taxon>Sphingobacteriia</taxon>
        <taxon>Sphingobacteriales</taxon>
        <taxon>Sphingobacteriaceae</taxon>
        <taxon>Daejeonella</taxon>
    </lineage>
</organism>
<dbReference type="EMBL" id="FNHH01000003">
    <property type="protein sequence ID" value="SDL86172.1"/>
    <property type="molecule type" value="Genomic_DNA"/>
</dbReference>
<proteinExistence type="predicted"/>
<evidence type="ECO:0000313" key="2">
    <source>
        <dbReference type="Proteomes" id="UP000199226"/>
    </source>
</evidence>
<protein>
    <submittedName>
        <fullName evidence="1">Uncharacterized protein</fullName>
    </submittedName>
</protein>
<dbReference type="STRING" id="990371.SAMN05421813_10346"/>
<keyword evidence="2" id="KW-1185">Reference proteome</keyword>
<dbReference type="RefSeq" id="WP_176767596.1">
    <property type="nucleotide sequence ID" value="NZ_FNHH01000003.1"/>
</dbReference>
<accession>A0A1G9NHY7</accession>
<dbReference type="AlphaFoldDB" id="A0A1G9NHY7"/>
<evidence type="ECO:0000313" key="1">
    <source>
        <dbReference type="EMBL" id="SDL86172.1"/>
    </source>
</evidence>
<dbReference type="Proteomes" id="UP000199226">
    <property type="component" value="Unassembled WGS sequence"/>
</dbReference>